<keyword evidence="6" id="KW-1185">Reference proteome</keyword>
<dbReference type="RefSeq" id="WP_331376849.1">
    <property type="nucleotide sequence ID" value="NZ_CP133152.1"/>
</dbReference>
<dbReference type="GO" id="GO:0004497">
    <property type="term" value="F:monooxygenase activity"/>
    <property type="evidence" value="ECO:0007669"/>
    <property type="project" value="UniProtKB-KW"/>
</dbReference>
<evidence type="ECO:0000313" key="5">
    <source>
        <dbReference type="EMBL" id="WVT07841.1"/>
    </source>
</evidence>
<dbReference type="Pfam" id="PF01494">
    <property type="entry name" value="FAD_binding_3"/>
    <property type="match status" value="1"/>
</dbReference>
<dbReference type="InterPro" id="IPR050641">
    <property type="entry name" value="RIFMO-like"/>
</dbReference>
<sequence length="537" mass="58859">MRETDVLIVGAGPVGLTLAIDLGQRGVRCTLIEKKAAPEFLPKMERCNARTMEIFRRMGLSERIRTAGLDASIPMDVYVVLAMNEPPLLRLPYPSVAESLAEIAQSTDASQPLEAYQLISQYTLEPLLKSVAESLPSVTVRYGCEFLSLEQDEGGVTARTADAKGAIEYFRAKYLVGCDGGASPVRKQLGIKLRGEGNLLHLRQALYCSEMLYDRIPIGDGPGRGRHYHVADGQATFLIMQDSTKHWTLHAVVERDEDMAQQFEKAVGAPVDYTMLYVGQWKQNLLLADHYGAGRVFLAGDAAHLVIPTGGLGMNTGVGDAVDLGWKLAAALQGWGGPNLLRSYEIERRQVGDRNVGASRYASLGRRKWRSQYRPDIRDATPAGQATRDNLARVADVEQRKTNEMIGAELGYRYVGSPIITDEPGGPEHLFREYHPTTWPGARLPHLWLDNGEPVQDRIGQGYTLLRLGGTGADGGALGKAFRARGVPFAIVDIAEQRARDIYGHNLILVRPDMHVVWRGNQAPDDVAAIAAMVTGH</sequence>
<organism evidence="5 6">
    <name type="scientific">Sinorhizobium chiapasense</name>
    <dbReference type="NCBI Taxonomy" id="501572"/>
    <lineage>
        <taxon>Bacteria</taxon>
        <taxon>Pseudomonadati</taxon>
        <taxon>Pseudomonadota</taxon>
        <taxon>Alphaproteobacteria</taxon>
        <taxon>Hyphomicrobiales</taxon>
        <taxon>Rhizobiaceae</taxon>
        <taxon>Sinorhizobium/Ensifer group</taxon>
        <taxon>Sinorhizobium</taxon>
    </lineage>
</organism>
<dbReference type="PRINTS" id="PR00420">
    <property type="entry name" value="RNGMNOXGNASE"/>
</dbReference>
<keyword evidence="5" id="KW-0503">Monooxygenase</keyword>
<protein>
    <submittedName>
        <fullName evidence="5">FAD-dependent monooxygenase</fullName>
    </submittedName>
</protein>
<proteinExistence type="predicted"/>
<evidence type="ECO:0000259" key="4">
    <source>
        <dbReference type="Pfam" id="PF01494"/>
    </source>
</evidence>
<dbReference type="NCBIfam" id="NF004780">
    <property type="entry name" value="PRK06126.1"/>
    <property type="match status" value="1"/>
</dbReference>
<reference evidence="5" key="1">
    <citation type="submission" date="2023-08" db="EMBL/GenBank/DDBJ databases">
        <title>Complete genome sequence of Sinorhizobium chiapanecum ITTG S70 isolated from Acaciella angustissima nodules in Chiapas-Mexico.</title>
        <authorList>
            <person name="Rincon-Rosales R."/>
            <person name="Rogel M.A."/>
            <person name="Rincon-Medina C.I."/>
            <person name="Guerrero G."/>
            <person name="Manzano-Gomez L.A."/>
            <person name="Lopez-Lopez A."/>
            <person name="Rincon Molina F.A."/>
            <person name="Martinez-Romero E."/>
        </authorList>
    </citation>
    <scope>NUCLEOTIDE SEQUENCE</scope>
    <source>
        <strain evidence="5">ITTG S70</strain>
        <plasmid evidence="5">pSchITTGS70d</plasmid>
    </source>
</reference>
<comment type="cofactor">
    <cofactor evidence="1">
        <name>FAD</name>
        <dbReference type="ChEBI" id="CHEBI:57692"/>
    </cofactor>
</comment>
<gene>
    <name evidence="5" type="ORF">RB548_27150</name>
</gene>
<dbReference type="Gene3D" id="3.30.9.10">
    <property type="entry name" value="D-Amino Acid Oxidase, subunit A, domain 2"/>
    <property type="match status" value="1"/>
</dbReference>
<dbReference type="PANTHER" id="PTHR43004:SF19">
    <property type="entry name" value="BINDING MONOOXYGENASE, PUTATIVE (JCVI)-RELATED"/>
    <property type="match status" value="1"/>
</dbReference>
<evidence type="ECO:0000313" key="6">
    <source>
        <dbReference type="Proteomes" id="UP001432360"/>
    </source>
</evidence>
<evidence type="ECO:0000256" key="2">
    <source>
        <dbReference type="ARBA" id="ARBA00022630"/>
    </source>
</evidence>
<dbReference type="EMBL" id="CP133152">
    <property type="protein sequence ID" value="WVT07841.1"/>
    <property type="molecule type" value="Genomic_DNA"/>
</dbReference>
<dbReference type="Pfam" id="PF21274">
    <property type="entry name" value="Rng_hyd_C"/>
    <property type="match status" value="1"/>
</dbReference>
<dbReference type="SUPFAM" id="SSF51905">
    <property type="entry name" value="FAD/NAD(P)-binding domain"/>
    <property type="match status" value="1"/>
</dbReference>
<keyword evidence="3" id="KW-0274">FAD</keyword>
<keyword evidence="2" id="KW-0285">Flavoprotein</keyword>
<keyword evidence="5" id="KW-0560">Oxidoreductase</keyword>
<dbReference type="InterPro" id="IPR002938">
    <property type="entry name" value="FAD-bd"/>
</dbReference>
<name>A0ABZ2BMU3_9HYPH</name>
<accession>A0ABZ2BMU3</accession>
<feature type="domain" description="FAD-binding" evidence="4">
    <location>
        <begin position="3"/>
        <end position="356"/>
    </location>
</feature>
<dbReference type="Proteomes" id="UP001432360">
    <property type="component" value="Plasmid pSchITTGS70d"/>
</dbReference>
<evidence type="ECO:0000256" key="1">
    <source>
        <dbReference type="ARBA" id="ARBA00001974"/>
    </source>
</evidence>
<dbReference type="PANTHER" id="PTHR43004">
    <property type="entry name" value="TRK SYSTEM POTASSIUM UPTAKE PROTEIN"/>
    <property type="match status" value="1"/>
</dbReference>
<dbReference type="Gene3D" id="3.40.30.120">
    <property type="match status" value="1"/>
</dbReference>
<geneLocation type="plasmid" evidence="5 6">
    <name>pSchITTGS70d</name>
</geneLocation>
<keyword evidence="5" id="KW-0614">Plasmid</keyword>
<dbReference type="InterPro" id="IPR036188">
    <property type="entry name" value="FAD/NAD-bd_sf"/>
</dbReference>
<dbReference type="Gene3D" id="3.50.50.60">
    <property type="entry name" value="FAD/NAD(P)-binding domain"/>
    <property type="match status" value="1"/>
</dbReference>
<evidence type="ECO:0000256" key="3">
    <source>
        <dbReference type="ARBA" id="ARBA00022827"/>
    </source>
</evidence>